<proteinExistence type="predicted"/>
<dbReference type="Proteomes" id="UP000007800">
    <property type="component" value="Unassembled WGS sequence"/>
</dbReference>
<accession>C5KU18</accession>
<dbReference type="EMBL" id="GG676180">
    <property type="protein sequence ID" value="EER12060.1"/>
    <property type="molecule type" value="Genomic_DNA"/>
</dbReference>
<organism evidence="2">
    <name type="scientific">Perkinsus marinus (strain ATCC 50983 / TXsc)</name>
    <dbReference type="NCBI Taxonomy" id="423536"/>
    <lineage>
        <taxon>Eukaryota</taxon>
        <taxon>Sar</taxon>
        <taxon>Alveolata</taxon>
        <taxon>Perkinsozoa</taxon>
        <taxon>Perkinsea</taxon>
        <taxon>Perkinsida</taxon>
        <taxon>Perkinsidae</taxon>
        <taxon>Perkinsus</taxon>
    </lineage>
</organism>
<keyword evidence="2" id="KW-1185">Reference proteome</keyword>
<evidence type="ECO:0000313" key="1">
    <source>
        <dbReference type="EMBL" id="EER12060.1"/>
    </source>
</evidence>
<dbReference type="GeneID" id="9060973"/>
<sequence>MSFLVREVVSEDSPHQQQNVSEKPLVRVGPALTEGEPYPFVGEYICRKGLIGRVKIEGENITFYRQPNATLVKSSYGCGFTAHPEWKVWFLNLQDPCKALINDSHGYYDSTMLTATYDVVSKGLLVIPNTVTKIVECEIVK</sequence>
<reference evidence="1 2" key="1">
    <citation type="submission" date="2008-07" db="EMBL/GenBank/DDBJ databases">
        <authorList>
            <person name="El-Sayed N."/>
            <person name="Caler E."/>
            <person name="Inman J."/>
            <person name="Amedeo P."/>
            <person name="Hass B."/>
            <person name="Wortman J."/>
        </authorList>
    </citation>
    <scope>NUCLEOTIDE SEQUENCE [LARGE SCALE GENOMIC DNA]</scope>
    <source>
        <strain evidence="2">ATCC 50983 / TXsc</strain>
    </source>
</reference>
<name>C5KU18_PERM5</name>
<protein>
    <submittedName>
        <fullName evidence="1">Uncharacterized protein</fullName>
    </submittedName>
</protein>
<dbReference type="InParanoid" id="C5KU18"/>
<dbReference type="RefSeq" id="XP_002780265.1">
    <property type="nucleotide sequence ID" value="XM_002780219.1"/>
</dbReference>
<dbReference type="AlphaFoldDB" id="C5KU18"/>
<gene>
    <name evidence="1" type="ORF">Pmar_PMAR019166</name>
</gene>
<evidence type="ECO:0000313" key="2">
    <source>
        <dbReference type="Proteomes" id="UP000007800"/>
    </source>
</evidence>
<dbReference type="OMA" id="GCAFTAQ"/>